<dbReference type="PANTHER" id="PTHR43443">
    <property type="entry name" value="3-HEXULOSE-6-PHOSPHATE ISOMERASE"/>
    <property type="match status" value="1"/>
</dbReference>
<proteinExistence type="inferred from homology"/>
<evidence type="ECO:0000259" key="2">
    <source>
        <dbReference type="PROSITE" id="PS51464"/>
    </source>
</evidence>
<dbReference type="PROSITE" id="PS51464">
    <property type="entry name" value="SIS"/>
    <property type="match status" value="1"/>
</dbReference>
<evidence type="ECO:0000313" key="4">
    <source>
        <dbReference type="Proteomes" id="UP000195840"/>
    </source>
</evidence>
<dbReference type="Pfam" id="PF01380">
    <property type="entry name" value="SIS"/>
    <property type="match status" value="1"/>
</dbReference>
<comment type="similarity">
    <text evidence="1">Belongs to the SIS family. PHI subfamily.</text>
</comment>
<sequence>MRQPEEIEMSQYHDLVEKVIEENRTTLLKVDEQQIEQLIEEIRQAKTIQLYAMGRMQLSVRGFAMRLKHMGFDSYVVYDTTTPYLGKGDLLIVHCAVTNVELNIIKLAKEAGARIVLLTAHPENEHGQYADLAVRVPGQIFGGEEEVSSIQPMSTLLEQSLFLFTDIVTMMLIERCNISMTEMKASHTNLEGLPHKFA</sequence>
<gene>
    <name evidence="3" type="ORF">CBW52_03485</name>
</gene>
<evidence type="ECO:0000313" key="3">
    <source>
        <dbReference type="EMBL" id="OVZ82925.1"/>
    </source>
</evidence>
<feature type="domain" description="SIS" evidence="2">
    <location>
        <begin position="38"/>
        <end position="178"/>
    </location>
</feature>
<dbReference type="InterPro" id="IPR001347">
    <property type="entry name" value="SIS_dom"/>
</dbReference>
<dbReference type="GO" id="GO:0016853">
    <property type="term" value="F:isomerase activity"/>
    <property type="evidence" value="ECO:0007669"/>
    <property type="project" value="UniProtKB-KW"/>
</dbReference>
<dbReference type="InterPro" id="IPR017552">
    <property type="entry name" value="PHI/rmpB"/>
</dbReference>
<dbReference type="AlphaFoldDB" id="A0AB73NQF0"/>
<dbReference type="SUPFAM" id="SSF53697">
    <property type="entry name" value="SIS domain"/>
    <property type="match status" value="1"/>
</dbReference>
<accession>A0AB73NQF0</accession>
<dbReference type="Gene3D" id="3.40.50.10490">
    <property type="entry name" value="Glucose-6-phosphate isomerase like protein, domain 1"/>
    <property type="match status" value="1"/>
</dbReference>
<comment type="caution">
    <text evidence="3">The sequence shown here is derived from an EMBL/GenBank/DDBJ whole genome shotgun (WGS) entry which is preliminary data.</text>
</comment>
<dbReference type="GO" id="GO:0097367">
    <property type="term" value="F:carbohydrate derivative binding"/>
    <property type="evidence" value="ECO:0007669"/>
    <property type="project" value="InterPro"/>
</dbReference>
<dbReference type="PANTHER" id="PTHR43443:SF1">
    <property type="entry name" value="3-HEXULOSE-6-PHOSPHATE ISOMERASE"/>
    <property type="match status" value="1"/>
</dbReference>
<dbReference type="InterPro" id="IPR046348">
    <property type="entry name" value="SIS_dom_sf"/>
</dbReference>
<dbReference type="GO" id="GO:1901135">
    <property type="term" value="P:carbohydrate derivative metabolic process"/>
    <property type="evidence" value="ECO:0007669"/>
    <property type="project" value="InterPro"/>
</dbReference>
<protein>
    <submittedName>
        <fullName evidence="3">Sugar isomerase</fullName>
    </submittedName>
</protein>
<dbReference type="EMBL" id="NHOG01000004">
    <property type="protein sequence ID" value="OVZ82925.1"/>
    <property type="molecule type" value="Genomic_DNA"/>
</dbReference>
<evidence type="ECO:0000256" key="1">
    <source>
        <dbReference type="ARBA" id="ARBA00009235"/>
    </source>
</evidence>
<keyword evidence="3" id="KW-0413">Isomerase</keyword>
<reference evidence="3 4" key="1">
    <citation type="submission" date="2017-05" db="EMBL/GenBank/DDBJ databases">
        <title>Whole genome sequencing of Yersinia kristensenii.</title>
        <authorList>
            <person name="Campioni F."/>
        </authorList>
    </citation>
    <scope>NUCLEOTIDE SEQUENCE [LARGE SCALE GENOMIC DNA]</scope>
    <source>
        <strain evidence="3 4">CFSAN060538</strain>
    </source>
</reference>
<organism evidence="3 4">
    <name type="scientific">Yersinia kristensenii</name>
    <dbReference type="NCBI Taxonomy" id="28152"/>
    <lineage>
        <taxon>Bacteria</taxon>
        <taxon>Pseudomonadati</taxon>
        <taxon>Pseudomonadota</taxon>
        <taxon>Gammaproteobacteria</taxon>
        <taxon>Enterobacterales</taxon>
        <taxon>Yersiniaceae</taxon>
        <taxon>Yersinia</taxon>
    </lineage>
</organism>
<name>A0AB73NQF0_YERKR</name>
<dbReference type="Proteomes" id="UP000195840">
    <property type="component" value="Unassembled WGS sequence"/>
</dbReference>
<keyword evidence="4" id="KW-1185">Reference proteome</keyword>